<evidence type="ECO:0000313" key="2">
    <source>
        <dbReference type="Proteomes" id="UP000680045"/>
    </source>
</evidence>
<dbReference type="Proteomes" id="UP000680045">
    <property type="component" value="Unassembled WGS sequence"/>
</dbReference>
<name>A0A941FGR1_9BACI</name>
<organism evidence="1 2">
    <name type="scientific">Peribacillus frigoritolerans</name>
    <dbReference type="NCBI Taxonomy" id="450367"/>
    <lineage>
        <taxon>Bacteria</taxon>
        <taxon>Bacillati</taxon>
        <taxon>Bacillota</taxon>
        <taxon>Bacilli</taxon>
        <taxon>Bacillales</taxon>
        <taxon>Bacillaceae</taxon>
        <taxon>Peribacillus</taxon>
    </lineage>
</organism>
<accession>A0A941FGR1</accession>
<sequence>MSNHHGERFGYIEKITAYNVKVDYHGNYGFGFYCMFMFADLDNEKSDSESVITCGR</sequence>
<dbReference type="EMBL" id="JAGTPW010000010">
    <property type="protein sequence ID" value="MBR8644503.1"/>
    <property type="molecule type" value="Genomic_DNA"/>
</dbReference>
<protein>
    <submittedName>
        <fullName evidence="1">Uncharacterized protein</fullName>
    </submittedName>
</protein>
<proteinExistence type="predicted"/>
<reference evidence="1" key="1">
    <citation type="submission" date="2021-04" db="EMBL/GenBank/DDBJ databases">
        <title>Whole genome sequencing of Enterococci isolates from hospitalized patients.</title>
        <authorList>
            <person name="Ogoti B.M."/>
            <person name="Onyambu F.G."/>
        </authorList>
    </citation>
    <scope>NUCLEOTIDE SEQUENCE</scope>
    <source>
        <strain evidence="1">242</strain>
    </source>
</reference>
<dbReference type="AlphaFoldDB" id="A0A941FGR1"/>
<evidence type="ECO:0000313" key="1">
    <source>
        <dbReference type="EMBL" id="MBR8644503.1"/>
    </source>
</evidence>
<gene>
    <name evidence="1" type="ORF">KEH51_07725</name>
</gene>
<comment type="caution">
    <text evidence="1">The sequence shown here is derived from an EMBL/GenBank/DDBJ whole genome shotgun (WGS) entry which is preliminary data.</text>
</comment>